<dbReference type="Proteomes" id="UP001370348">
    <property type="component" value="Chromosome"/>
</dbReference>
<protein>
    <submittedName>
        <fullName evidence="1">Uncharacterized protein</fullName>
    </submittedName>
</protein>
<dbReference type="EMBL" id="CP089984">
    <property type="protein sequence ID" value="WXB16992.1"/>
    <property type="molecule type" value="Genomic_DNA"/>
</dbReference>
<gene>
    <name evidence="1" type="ORF">LZC94_06880</name>
</gene>
<evidence type="ECO:0000313" key="2">
    <source>
        <dbReference type="Proteomes" id="UP001370348"/>
    </source>
</evidence>
<evidence type="ECO:0000313" key="1">
    <source>
        <dbReference type="EMBL" id="WXB16992.1"/>
    </source>
</evidence>
<reference evidence="1 2" key="1">
    <citation type="submission" date="2021-12" db="EMBL/GenBank/DDBJ databases">
        <title>Discovery of the Pendulisporaceae a myxobacterial family with distinct sporulation behavior and unique specialized metabolism.</title>
        <authorList>
            <person name="Garcia R."/>
            <person name="Popoff A."/>
            <person name="Bader C.D."/>
            <person name="Loehr J."/>
            <person name="Walesch S."/>
            <person name="Walt C."/>
            <person name="Boldt J."/>
            <person name="Bunk B."/>
            <person name="Haeckl F.J.F.P.J."/>
            <person name="Gunesch A.P."/>
            <person name="Birkelbach J."/>
            <person name="Nuebel U."/>
            <person name="Pietschmann T."/>
            <person name="Bach T."/>
            <person name="Mueller R."/>
        </authorList>
    </citation>
    <scope>NUCLEOTIDE SEQUENCE [LARGE SCALE GENOMIC DNA]</scope>
    <source>
        <strain evidence="1 2">MSr11954</strain>
    </source>
</reference>
<organism evidence="1 2">
    <name type="scientific">Pendulispora albinea</name>
    <dbReference type="NCBI Taxonomy" id="2741071"/>
    <lineage>
        <taxon>Bacteria</taxon>
        <taxon>Pseudomonadati</taxon>
        <taxon>Myxococcota</taxon>
        <taxon>Myxococcia</taxon>
        <taxon>Myxococcales</taxon>
        <taxon>Sorangiineae</taxon>
        <taxon>Pendulisporaceae</taxon>
        <taxon>Pendulispora</taxon>
    </lineage>
</organism>
<proteinExistence type="predicted"/>
<accession>A0ABZ2M5G4</accession>
<keyword evidence="2" id="KW-1185">Reference proteome</keyword>
<name>A0ABZ2M5G4_9BACT</name>
<dbReference type="RefSeq" id="WP_394826622.1">
    <property type="nucleotide sequence ID" value="NZ_CP089984.1"/>
</dbReference>
<sequence length="152" mass="16094">MSEGHFDSVDLLPPTLTATALAEELAEYEAALAAVHFDGHFDEVPSYEPFDSQPVLSEPVSSRATLPFPPATTASSATSGTFDIGGFTSHVDLVSAAGFLAEEEDEEVPPTMRSPSSTHLITVSERPVRVTMEESPGSGRQSTEILTTVKVA</sequence>